<evidence type="ECO:0000259" key="8">
    <source>
        <dbReference type="PROSITE" id="PS50053"/>
    </source>
</evidence>
<keyword evidence="4" id="KW-0677">Repeat</keyword>
<dbReference type="GO" id="GO:0071004">
    <property type="term" value="C:U2-type prespliceosome"/>
    <property type="evidence" value="ECO:0007669"/>
    <property type="project" value="TreeGrafter"/>
</dbReference>
<dbReference type="SMART" id="SM00213">
    <property type="entry name" value="UBQ"/>
    <property type="match status" value="1"/>
</dbReference>
<dbReference type="InterPro" id="IPR035563">
    <property type="entry name" value="SF3As1_ubi"/>
</dbReference>
<evidence type="ECO:0000256" key="3">
    <source>
        <dbReference type="ARBA" id="ARBA00022728"/>
    </source>
</evidence>
<evidence type="ECO:0000256" key="7">
    <source>
        <dbReference type="SAM" id="MobiDB-lite"/>
    </source>
</evidence>
<evidence type="ECO:0000313" key="11">
    <source>
        <dbReference type="Proteomes" id="UP001153678"/>
    </source>
</evidence>
<feature type="region of interest" description="Disordered" evidence="7">
    <location>
        <begin position="476"/>
        <end position="513"/>
    </location>
</feature>
<dbReference type="GO" id="GO:0045292">
    <property type="term" value="P:mRNA cis splicing, via spliceosome"/>
    <property type="evidence" value="ECO:0007669"/>
    <property type="project" value="InterPro"/>
</dbReference>
<feature type="compositionally biased region" description="Pro residues" evidence="7">
    <location>
        <begin position="573"/>
        <end position="597"/>
    </location>
</feature>
<dbReference type="EMBL" id="CAMKVN010001312">
    <property type="protein sequence ID" value="CAI2175124.1"/>
    <property type="molecule type" value="Genomic_DNA"/>
</dbReference>
<evidence type="ECO:0000256" key="1">
    <source>
        <dbReference type="ARBA" id="ARBA00004123"/>
    </source>
</evidence>
<dbReference type="PANTHER" id="PTHR15316">
    <property type="entry name" value="SPLICEOSOME ASSOCIATED PROTEIN 114/SWAP SPLICING FACTOR-RELATED"/>
    <property type="match status" value="1"/>
</dbReference>
<dbReference type="InterPro" id="IPR000626">
    <property type="entry name" value="Ubiquitin-like_dom"/>
</dbReference>
<name>A0A9W4WVG5_9GLOM</name>
<reference evidence="10" key="1">
    <citation type="submission" date="2022-08" db="EMBL/GenBank/DDBJ databases">
        <authorList>
            <person name="Kallberg Y."/>
            <person name="Tangrot J."/>
            <person name="Rosling A."/>
        </authorList>
    </citation>
    <scope>NUCLEOTIDE SEQUENCE</scope>
    <source>
        <strain evidence="10">Wild A</strain>
    </source>
</reference>
<evidence type="ECO:0000256" key="6">
    <source>
        <dbReference type="ARBA" id="ARBA00023242"/>
    </source>
</evidence>
<dbReference type="GO" id="GO:0005686">
    <property type="term" value="C:U2 snRNP"/>
    <property type="evidence" value="ECO:0007669"/>
    <property type="project" value="UniProtKB-ARBA"/>
</dbReference>
<keyword evidence="5" id="KW-0508">mRNA splicing</keyword>
<dbReference type="SMART" id="SM00648">
    <property type="entry name" value="SWAP"/>
    <property type="match status" value="2"/>
</dbReference>
<keyword evidence="2" id="KW-0507">mRNA processing</keyword>
<dbReference type="InterPro" id="IPR029071">
    <property type="entry name" value="Ubiquitin-like_domsf"/>
</dbReference>
<sequence>MVAVLQPEPLSNVVESVTFLETGSGIINKDEESKPLVGIIYPPPDIRNIVDKTAIFVARNGVQFEERIRENEKHNAKFSFLNPNDPYHAYYQYKIAETKEGKVPKKVEAKEIVQEVKDVLPPPKIPPKEPPFFEFMTDMPAISAQDLDILKLTAQFVARNGRQFMTALSQREQRNYQFDFLRPNHSLFNYFTKLVEQYTKVLIPPKNLNEKLRYNVDNKYQILDRVMQRVERKMETVEFTEADETIDLPPPMSIMELENMTLAQKKMALVNLAESQPDEKAGEIDMEMDDDVDMEDDDAEKEDQEQDTTPAVMEIKPPDASAPMKIVKDYTPKAYALKTSVDRPTVICPRCKQVIPVDEMDDHVRIELLDPKWREQKLAAELKKKESNLLQEGTDVAKNLKAFSGYRSDIFGNEETEIGRKIGEEEEKKKRIEKEKVVWDGHTASINMATQRAAAGVSIDEQIAAIHRIFHLSSDSDSKIGPKIPQHPSQQPPVYPGYPTHSQGAPGMPSGLPPAPYPGYVSSSAPFAHQLPGYISTQGTSSTSQQSSQARPPIPQQIHRPNQPSGMSGSSAPAPPLPLAMGPSPPAPQTPPIPPVPSSKVGRNIDDETELSYMTKRQKMDNLISIGSLVSADEWIELHPGPINVQVHCPTIPEKPEWNCQGQTIILDNLPLNTFVSTVKDKIAARLNFPAGRQKLMIGGAVMKNQLSLAYYNMEDGVIIGLAIKDRGKK</sequence>
<keyword evidence="6" id="KW-0539">Nucleus</keyword>
<dbReference type="FunFam" id="1.10.10.790:FF:000002">
    <property type="entry name" value="Splicing factor 3A subunit 1"/>
    <property type="match status" value="1"/>
</dbReference>
<dbReference type="Gene3D" id="1.10.10.790">
    <property type="entry name" value="Surp module"/>
    <property type="match status" value="2"/>
</dbReference>
<dbReference type="PROSITE" id="PS50053">
    <property type="entry name" value="UBIQUITIN_2"/>
    <property type="match status" value="1"/>
</dbReference>
<dbReference type="InterPro" id="IPR000061">
    <property type="entry name" value="Surp"/>
</dbReference>
<feature type="region of interest" description="Disordered" evidence="7">
    <location>
        <begin position="531"/>
        <end position="605"/>
    </location>
</feature>
<comment type="subcellular location">
    <subcellularLocation>
        <location evidence="1">Nucleus</location>
    </subcellularLocation>
</comment>
<dbReference type="FunFam" id="1.10.10.790:FF:000001">
    <property type="entry name" value="Splicing factor 3a, subunit 1"/>
    <property type="match status" value="1"/>
</dbReference>
<feature type="compositionally biased region" description="Low complexity" evidence="7">
    <location>
        <begin position="536"/>
        <end position="549"/>
    </location>
</feature>
<dbReference type="GO" id="GO:0000381">
    <property type="term" value="P:regulation of alternative mRNA splicing, via spliceosome"/>
    <property type="evidence" value="ECO:0007669"/>
    <property type="project" value="TreeGrafter"/>
</dbReference>
<dbReference type="Pfam" id="PF00240">
    <property type="entry name" value="ubiquitin"/>
    <property type="match status" value="1"/>
</dbReference>
<protein>
    <submittedName>
        <fullName evidence="10">500_t:CDS:1</fullName>
    </submittedName>
</protein>
<dbReference type="SUPFAM" id="SSF109905">
    <property type="entry name" value="Surp module (SWAP domain)"/>
    <property type="match status" value="2"/>
</dbReference>
<dbReference type="GO" id="GO:0071013">
    <property type="term" value="C:catalytic step 2 spliceosome"/>
    <property type="evidence" value="ECO:0007669"/>
    <property type="project" value="TreeGrafter"/>
</dbReference>
<dbReference type="InterPro" id="IPR045146">
    <property type="entry name" value="SF3A1"/>
</dbReference>
<dbReference type="PANTHER" id="PTHR15316:SF1">
    <property type="entry name" value="SPLICING FACTOR 3A SUBUNIT 1"/>
    <property type="match status" value="1"/>
</dbReference>
<proteinExistence type="predicted"/>
<dbReference type="OrthoDB" id="447637at2759"/>
<dbReference type="CDD" id="cd01800">
    <property type="entry name" value="Ubl_SF3a120"/>
    <property type="match status" value="1"/>
</dbReference>
<evidence type="ECO:0000256" key="5">
    <source>
        <dbReference type="ARBA" id="ARBA00023187"/>
    </source>
</evidence>
<accession>A0A9W4WVG5</accession>
<organism evidence="10 11">
    <name type="scientific">Funneliformis geosporum</name>
    <dbReference type="NCBI Taxonomy" id="1117311"/>
    <lineage>
        <taxon>Eukaryota</taxon>
        <taxon>Fungi</taxon>
        <taxon>Fungi incertae sedis</taxon>
        <taxon>Mucoromycota</taxon>
        <taxon>Glomeromycotina</taxon>
        <taxon>Glomeromycetes</taxon>
        <taxon>Glomerales</taxon>
        <taxon>Glomeraceae</taxon>
        <taxon>Funneliformis</taxon>
    </lineage>
</organism>
<keyword evidence="11" id="KW-1185">Reference proteome</keyword>
<dbReference type="InterPro" id="IPR035967">
    <property type="entry name" value="SWAP/Surp_sf"/>
</dbReference>
<feature type="domain" description="Ubiquitin-like" evidence="8">
    <location>
        <begin position="676"/>
        <end position="729"/>
    </location>
</feature>
<dbReference type="Gene3D" id="3.10.20.90">
    <property type="entry name" value="Phosphatidylinositol 3-kinase Catalytic Subunit, Chain A, domain 1"/>
    <property type="match status" value="1"/>
</dbReference>
<feature type="domain" description="SURP motif" evidence="9">
    <location>
        <begin position="149"/>
        <end position="191"/>
    </location>
</feature>
<dbReference type="AlphaFoldDB" id="A0A9W4WVG5"/>
<dbReference type="SUPFAM" id="SSF54236">
    <property type="entry name" value="Ubiquitin-like"/>
    <property type="match status" value="1"/>
</dbReference>
<dbReference type="Pfam" id="PF01805">
    <property type="entry name" value="Surp"/>
    <property type="match status" value="2"/>
</dbReference>
<dbReference type="Pfam" id="PF12230">
    <property type="entry name" value="PRP21_like_P"/>
    <property type="match status" value="1"/>
</dbReference>
<comment type="caution">
    <text evidence="10">The sequence shown here is derived from an EMBL/GenBank/DDBJ whole genome shotgun (WGS) entry which is preliminary data.</text>
</comment>
<dbReference type="Proteomes" id="UP001153678">
    <property type="component" value="Unassembled WGS sequence"/>
</dbReference>
<evidence type="ECO:0000256" key="4">
    <source>
        <dbReference type="ARBA" id="ARBA00022737"/>
    </source>
</evidence>
<evidence type="ECO:0000259" key="9">
    <source>
        <dbReference type="PROSITE" id="PS50128"/>
    </source>
</evidence>
<evidence type="ECO:0000256" key="2">
    <source>
        <dbReference type="ARBA" id="ARBA00022664"/>
    </source>
</evidence>
<feature type="domain" description="SURP motif" evidence="9">
    <location>
        <begin position="49"/>
        <end position="91"/>
    </location>
</feature>
<dbReference type="GO" id="GO:0003723">
    <property type="term" value="F:RNA binding"/>
    <property type="evidence" value="ECO:0007669"/>
    <property type="project" value="InterPro"/>
</dbReference>
<dbReference type="PROSITE" id="PS50128">
    <property type="entry name" value="SURP"/>
    <property type="match status" value="2"/>
</dbReference>
<evidence type="ECO:0000313" key="10">
    <source>
        <dbReference type="EMBL" id="CAI2175124.1"/>
    </source>
</evidence>
<dbReference type="InterPro" id="IPR022030">
    <property type="entry name" value="SF3A1_dom"/>
</dbReference>
<gene>
    <name evidence="10" type="ORF">FWILDA_LOCUS6936</name>
</gene>
<keyword evidence="3" id="KW-0747">Spliceosome</keyword>